<keyword evidence="2" id="KW-1185">Reference proteome</keyword>
<name>A0A6B7ZEY6_9CAUD</name>
<reference evidence="1 2" key="1">
    <citation type="submission" date="2019-11" db="EMBL/GenBank/DDBJ databases">
        <authorList>
            <person name="Lewis R."/>
            <person name="Clooney A.G."/>
            <person name="Stockdale S.R."/>
            <person name="Buttimer C."/>
            <person name="Draper L.A."/>
            <person name="Ross R.P."/>
            <person name="Hill C."/>
        </authorList>
    </citation>
    <scope>NUCLEOTIDE SEQUENCE [LARGE SCALE GENOMIC DNA]</scope>
</reference>
<dbReference type="EMBL" id="MN642089">
    <property type="protein sequence ID" value="QGH71975.1"/>
    <property type="molecule type" value="Genomic_DNA"/>
</dbReference>
<sequence length="82" mass="9129">MIGNLDQFLATNDCLSSPDFEMCYLHTRLLLIGTTKELDASNDRINGLNEVVDRLIGNINAIIDNFDDGSTEKTKLSLKLVK</sequence>
<proteinExistence type="predicted"/>
<evidence type="ECO:0000313" key="2">
    <source>
        <dbReference type="Proteomes" id="UP000464669"/>
    </source>
</evidence>
<organism evidence="1 2">
    <name type="scientific">Klebsiella phage N1M2</name>
    <dbReference type="NCBI Taxonomy" id="2664939"/>
    <lineage>
        <taxon>Viruses</taxon>
        <taxon>Duplodnaviria</taxon>
        <taxon>Heunggongvirae</taxon>
        <taxon>Uroviricota</taxon>
        <taxon>Caudoviricetes</taxon>
        <taxon>Chimalliviridae</taxon>
        <taxon>Nimduovirus</taxon>
        <taxon>Nimduovirus N1M2</taxon>
    </lineage>
</organism>
<accession>A0A6B7ZEY6</accession>
<evidence type="ECO:0000313" key="1">
    <source>
        <dbReference type="EMBL" id="QGH71975.1"/>
    </source>
</evidence>
<gene>
    <name evidence="1" type="ORF">N1M2_112</name>
</gene>
<protein>
    <submittedName>
        <fullName evidence="1">Lambda Rz1-like protein</fullName>
    </submittedName>
</protein>
<dbReference type="Proteomes" id="UP000464669">
    <property type="component" value="Segment"/>
</dbReference>